<dbReference type="STRING" id="759273.H1VVY7"/>
<dbReference type="EMBL" id="CACQ02006877">
    <property type="protein sequence ID" value="CCF44398.1"/>
    <property type="molecule type" value="Genomic_DNA"/>
</dbReference>
<organism evidence="2 3">
    <name type="scientific">Colletotrichum higginsianum (strain IMI 349063)</name>
    <name type="common">Crucifer anthracnose fungus</name>
    <dbReference type="NCBI Taxonomy" id="759273"/>
    <lineage>
        <taxon>Eukaryota</taxon>
        <taxon>Fungi</taxon>
        <taxon>Dikarya</taxon>
        <taxon>Ascomycota</taxon>
        <taxon>Pezizomycotina</taxon>
        <taxon>Sordariomycetes</taxon>
        <taxon>Hypocreomycetidae</taxon>
        <taxon>Glomerellales</taxon>
        <taxon>Glomerellaceae</taxon>
        <taxon>Colletotrichum</taxon>
        <taxon>Colletotrichum destructivum species complex</taxon>
    </lineage>
</organism>
<dbReference type="HOGENOM" id="CLU_2133348_0_0_1"/>
<dbReference type="AlphaFoldDB" id="H1VVY7"/>
<dbReference type="VEuPathDB" id="FungiDB:CH63R_11064"/>
<dbReference type="eggNOG" id="ENOG502QZJZ">
    <property type="taxonomic scope" value="Eukaryota"/>
</dbReference>
<reference evidence="3" key="1">
    <citation type="journal article" date="2012" name="Nat. Genet.">
        <title>Lifestyle transitions in plant pathogenic Colletotrichum fungi deciphered by genome and transcriptome analyses.</title>
        <authorList>
            <person name="O'Connell R.J."/>
            <person name="Thon M.R."/>
            <person name="Hacquard S."/>
            <person name="Amyotte S.G."/>
            <person name="Kleemann J."/>
            <person name="Torres M.F."/>
            <person name="Damm U."/>
            <person name="Buiate E.A."/>
            <person name="Epstein L."/>
            <person name="Alkan N."/>
            <person name="Altmueller J."/>
            <person name="Alvarado-Balderrama L."/>
            <person name="Bauser C.A."/>
            <person name="Becker C."/>
            <person name="Birren B.W."/>
            <person name="Chen Z."/>
            <person name="Choi J."/>
            <person name="Crouch J.A."/>
            <person name="Duvick J.P."/>
            <person name="Farman M.A."/>
            <person name="Gan P."/>
            <person name="Heiman D."/>
            <person name="Henrissat B."/>
            <person name="Howard R.J."/>
            <person name="Kabbage M."/>
            <person name="Koch C."/>
            <person name="Kracher B."/>
            <person name="Kubo Y."/>
            <person name="Law A.D."/>
            <person name="Lebrun M.-H."/>
            <person name="Lee Y.-H."/>
            <person name="Miyara I."/>
            <person name="Moore N."/>
            <person name="Neumann U."/>
            <person name="Nordstroem K."/>
            <person name="Panaccione D.G."/>
            <person name="Panstruga R."/>
            <person name="Place M."/>
            <person name="Proctor R.H."/>
            <person name="Prusky D."/>
            <person name="Rech G."/>
            <person name="Reinhardt R."/>
            <person name="Rollins J.A."/>
            <person name="Rounsley S."/>
            <person name="Schardl C.L."/>
            <person name="Schwartz D.C."/>
            <person name="Shenoy N."/>
            <person name="Shirasu K."/>
            <person name="Sikhakolli U.R."/>
            <person name="Stueber K."/>
            <person name="Sukno S.A."/>
            <person name="Sweigard J.A."/>
            <person name="Takano Y."/>
            <person name="Takahara H."/>
            <person name="Trail F."/>
            <person name="van der Does H.C."/>
            <person name="Voll L.M."/>
            <person name="Will I."/>
            <person name="Young S."/>
            <person name="Zeng Q."/>
            <person name="Zhang J."/>
            <person name="Zhou S."/>
            <person name="Dickman M.B."/>
            <person name="Schulze-Lefert P."/>
            <person name="Ver Loren van Themaat E."/>
            <person name="Ma L.-J."/>
            <person name="Vaillancourt L.J."/>
        </authorList>
    </citation>
    <scope>NUCLEOTIDE SEQUENCE [LARGE SCALE GENOMIC DNA]</scope>
    <source>
        <strain evidence="3">IMI 349063</strain>
    </source>
</reference>
<protein>
    <submittedName>
        <fullName evidence="2">Uncharacterized protein</fullName>
    </submittedName>
</protein>
<gene>
    <name evidence="2" type="ORF">CH063_13818</name>
</gene>
<accession>H1VVY7</accession>
<sequence>MMPIGRRILCYPLCASLTLLTDVLENPGCSRARGDLAATRSFAHFLQKFEKSEGCDLKRVLTACAFLQRTAQRAVDDAQNMMHAQNLVVNDGPGVPLIPGFNLSEDAQVRHQP</sequence>
<feature type="chain" id="PRO_5003556273" evidence="1">
    <location>
        <begin position="26"/>
        <end position="113"/>
    </location>
</feature>
<feature type="signal peptide" evidence="1">
    <location>
        <begin position="1"/>
        <end position="25"/>
    </location>
</feature>
<evidence type="ECO:0000313" key="2">
    <source>
        <dbReference type="EMBL" id="CCF44398.1"/>
    </source>
</evidence>
<name>H1VVY7_COLHI</name>
<proteinExistence type="predicted"/>
<dbReference type="Proteomes" id="UP000007174">
    <property type="component" value="Unassembled WGS sequence"/>
</dbReference>
<keyword evidence="1" id="KW-0732">Signal</keyword>
<evidence type="ECO:0000256" key="1">
    <source>
        <dbReference type="SAM" id="SignalP"/>
    </source>
</evidence>
<evidence type="ECO:0000313" key="3">
    <source>
        <dbReference type="Proteomes" id="UP000007174"/>
    </source>
</evidence>